<accession>A0A084W141</accession>
<dbReference type="CDD" id="cd18808">
    <property type="entry name" value="SF1_C_Upf1"/>
    <property type="match status" value="1"/>
</dbReference>
<dbReference type="InterPro" id="IPR047187">
    <property type="entry name" value="SF1_C_Upf1"/>
</dbReference>
<dbReference type="Pfam" id="PF13087">
    <property type="entry name" value="AAA_12"/>
    <property type="match status" value="1"/>
</dbReference>
<dbReference type="GO" id="GO:0003724">
    <property type="term" value="F:RNA helicase activity"/>
    <property type="evidence" value="ECO:0007669"/>
    <property type="project" value="UniProtKB-EC"/>
</dbReference>
<dbReference type="InterPro" id="IPR049080">
    <property type="entry name" value="MOV-10-like_beta-barrel"/>
</dbReference>
<feature type="region of interest" description="Disordered" evidence="6">
    <location>
        <begin position="355"/>
        <end position="392"/>
    </location>
</feature>
<comment type="catalytic activity">
    <reaction evidence="5">
        <text>ATP + H2O = ADP + phosphate + H(+)</text>
        <dbReference type="Rhea" id="RHEA:13065"/>
        <dbReference type="ChEBI" id="CHEBI:15377"/>
        <dbReference type="ChEBI" id="CHEBI:15378"/>
        <dbReference type="ChEBI" id="CHEBI:30616"/>
        <dbReference type="ChEBI" id="CHEBI:43474"/>
        <dbReference type="ChEBI" id="CHEBI:456216"/>
        <dbReference type="EC" id="3.6.4.13"/>
    </reaction>
</comment>
<evidence type="ECO:0000256" key="5">
    <source>
        <dbReference type="ARBA" id="ARBA00047984"/>
    </source>
</evidence>
<dbReference type="OrthoDB" id="6513042at2759"/>
<dbReference type="GO" id="GO:0005737">
    <property type="term" value="C:cytoplasm"/>
    <property type="evidence" value="ECO:0007669"/>
    <property type="project" value="UniProtKB-SubCell"/>
</dbReference>
<keyword evidence="4" id="KW-0963">Cytoplasm</keyword>
<protein>
    <recommendedName>
        <fullName evidence="3">RNA helicase</fullName>
        <ecNumber evidence="3">3.6.4.13</ecNumber>
    </recommendedName>
</protein>
<feature type="domain" description="DNA2/NAM7 helicase-like C-terminal" evidence="8">
    <location>
        <begin position="1029"/>
        <end position="1222"/>
    </location>
</feature>
<evidence type="ECO:0000256" key="1">
    <source>
        <dbReference type="ARBA" id="ARBA00004496"/>
    </source>
</evidence>
<sequence>MLRLLWWYLGGSSSSEASDKKLLLEKLRRMEEDLRGSSTDGNKTQHEETSQQPRVQGVVEPTNCFKKTGKTQYTHPARPPRSGGWRSLRRMLYYEMMSTLWQIVCLSTGRVTAMGGDHFIIDQLYFVSKTLLKNCAASECIEENTRLSFLAYRKRDEVSGESTVKVVKILSVIDEMWTEGGIAVDESNWTEHGGKPTSDKDTVYYKGTQRREPGKVIEKDGNVIVIETDIGAPISVDMDKIRMSFVPVLGDYVTLDCYVQMDSEYVDFKGEVLEVISVEPSRTVNGSGKISTIDTNGGEIFTPNGKYVYQAGALAGSYRPSVGDTVTFMAIENEHVQMRCLSVNYVEGSKITVARVPDRSNAPNGSGQSEHDQPKHSNGTKIVGGGGVRGDTKEETQIWSDKQGIKIVGNFEVQLKETSETTICKITVRNESRKRHRILQVKPMKTIDQPLVNLKSPVANAQLVLFPGDKEEYVFSISGDSFPGWHREGWMWMFAGNFQIGRNFNINIGDNREKLADFGGATENLQNPANIAKLRQLQQKLSALNMRREMKTARIIPGQRISKAPNFVAFKFPMYPVPSELFDLVLGAENRTELREALRKAPYCLNEPLSIRNYTRLFSHFIYLEEINQYIAFRRFDMERGHFTPVDNFLALHMPNIAEARPSVMLGDTVNATAPWSKEGDKEAPIYQGVIHKVQQSRVLLKFDSNFQARYNGESYRITFSYGRGPYRKQQTAITRVRTTMGMEYLFPEKITTREPALNVRLNDSEELMLEKADGTAGEKLPWQNPNLNHYQKVAIMNVLRGEARPLPYVIFGPPGTGKTITTIELIHQLALNSPDSRLIVATPSNSAAYLITERLAMAGVLKPGDFIRLVSTNQVERESIPEHLAPFCATVDISEERNSTGEVLITESGLRMKCQAKHIGRHRVTISTCSGIGVLMQLRFPRNHFTHVIIDEAGQSSEPEVLIPISLINQTVGSVTLVGDPKQLGPTILSFDAKAYGFDIPLLERLLNTARPYSIDLDRFPDSHGYNPRLVTKLCINYRSIPSVLKLYSDIFYDSQLVPKQKTLSIEDTMLLATLQGILRVTRPVVNHGFFFCGIDGTNHQSPDSPSWYNPPEAKMVHLIVEKLYRRGYQPSDIGIITPYVKQAKTIRGIFDSASLEAPKTGSVEEFQGQERRIVIVSTVRSTRSLLARDRDTLLGFISSPKRVNVALSRAKVALVVVGNPKLLAIDHIWIRVLQHAVNNDTYFGFPLPTTLLDAIKAGTPLVSEQ</sequence>
<dbReference type="PANTHER" id="PTHR45418">
    <property type="entry name" value="CANCER/TESTIS ANTIGEN 55"/>
    <property type="match status" value="1"/>
</dbReference>
<name>A0A084W141_ANOSI</name>
<dbReference type="VEuPathDB" id="VectorBase:ASIS023149"/>
<dbReference type="OMA" id="IPCVGDK"/>
<dbReference type="EC" id="3.6.4.13" evidence="3"/>
<evidence type="ECO:0000259" key="8">
    <source>
        <dbReference type="Pfam" id="PF13087"/>
    </source>
</evidence>
<dbReference type="PANTHER" id="PTHR45418:SF5">
    <property type="entry name" value="BRCA2-INTERACTING PROTEIN-LIKE-RELATED"/>
    <property type="match status" value="1"/>
</dbReference>
<evidence type="ECO:0000313" key="12">
    <source>
        <dbReference type="Proteomes" id="UP000030765"/>
    </source>
</evidence>
<dbReference type="Pfam" id="PF13086">
    <property type="entry name" value="AAA_11"/>
    <property type="match status" value="2"/>
</dbReference>
<dbReference type="SUPFAM" id="SSF52540">
    <property type="entry name" value="P-loop containing nucleoside triphosphate hydrolases"/>
    <property type="match status" value="1"/>
</dbReference>
<dbReference type="STRING" id="74873.A0A084W141"/>
<dbReference type="EnsemblMetazoa" id="ASIC011761-RA">
    <property type="protein sequence ID" value="ASIC011761-PA"/>
    <property type="gene ID" value="ASIC011761"/>
</dbReference>
<feature type="domain" description="DNA2/NAM7 helicase helicase" evidence="7">
    <location>
        <begin position="787"/>
        <end position="900"/>
    </location>
</feature>
<dbReference type="InterPro" id="IPR041679">
    <property type="entry name" value="DNA2/NAM7-like_C"/>
</dbReference>
<evidence type="ECO:0000256" key="3">
    <source>
        <dbReference type="ARBA" id="ARBA00012552"/>
    </source>
</evidence>
<comment type="subcellular location">
    <subcellularLocation>
        <location evidence="1">Cytoplasm</location>
    </subcellularLocation>
</comment>
<evidence type="ECO:0000256" key="4">
    <source>
        <dbReference type="ARBA" id="ARBA00022490"/>
    </source>
</evidence>
<dbReference type="EMBL" id="ATLV01019208">
    <property type="status" value="NOT_ANNOTATED_CDS"/>
    <property type="molecule type" value="Genomic_DNA"/>
</dbReference>
<dbReference type="Proteomes" id="UP000030765">
    <property type="component" value="Unassembled WGS sequence"/>
</dbReference>
<dbReference type="Pfam" id="PF21634">
    <property type="entry name" value="MOV-10_beta-barrel"/>
    <property type="match status" value="1"/>
</dbReference>
<evidence type="ECO:0000256" key="6">
    <source>
        <dbReference type="SAM" id="MobiDB-lite"/>
    </source>
</evidence>
<dbReference type="EMBL" id="KE525264">
    <property type="protein sequence ID" value="KFB43935.1"/>
    <property type="molecule type" value="Genomic_DNA"/>
</dbReference>
<comment type="similarity">
    <text evidence="2">Belongs to the DNA2/NAM7 helicase family. SDE3 subfamily.</text>
</comment>
<proteinExistence type="inferred from homology"/>
<dbReference type="AlphaFoldDB" id="A0A084W141"/>
<evidence type="ECO:0000259" key="9">
    <source>
        <dbReference type="Pfam" id="PF21634"/>
    </source>
</evidence>
<dbReference type="GO" id="GO:0005524">
    <property type="term" value="F:ATP binding"/>
    <property type="evidence" value="ECO:0007669"/>
    <property type="project" value="UniProtKB-KW"/>
</dbReference>
<dbReference type="Gene3D" id="3.40.50.300">
    <property type="entry name" value="P-loop containing nucleotide triphosphate hydrolases"/>
    <property type="match status" value="2"/>
</dbReference>
<evidence type="ECO:0000313" key="11">
    <source>
        <dbReference type="EnsemblMetazoa" id="ASIC011761-PA"/>
    </source>
</evidence>
<dbReference type="VEuPathDB" id="VectorBase:ASIC011761"/>
<feature type="domain" description="DNA2/NAM7 helicase helicase" evidence="7">
    <location>
        <begin position="914"/>
        <end position="991"/>
    </location>
</feature>
<evidence type="ECO:0000256" key="2">
    <source>
        <dbReference type="ARBA" id="ARBA00005601"/>
    </source>
</evidence>
<evidence type="ECO:0000313" key="10">
    <source>
        <dbReference type="EMBL" id="KFB43935.1"/>
    </source>
</evidence>
<dbReference type="GO" id="GO:0016787">
    <property type="term" value="F:hydrolase activity"/>
    <property type="evidence" value="ECO:0007669"/>
    <property type="project" value="UniProtKB-KW"/>
</dbReference>
<feature type="region of interest" description="Disordered" evidence="6">
    <location>
        <begin position="33"/>
        <end position="56"/>
    </location>
</feature>
<reference evidence="11" key="2">
    <citation type="submission" date="2020-05" db="UniProtKB">
        <authorList>
            <consortium name="EnsemblMetazoa"/>
        </authorList>
    </citation>
    <scope>IDENTIFICATION</scope>
</reference>
<reference evidence="10 12" key="1">
    <citation type="journal article" date="2014" name="BMC Genomics">
        <title>Genome sequence of Anopheles sinensis provides insight into genetics basis of mosquito competence for malaria parasites.</title>
        <authorList>
            <person name="Zhou D."/>
            <person name="Zhang D."/>
            <person name="Ding G."/>
            <person name="Shi L."/>
            <person name="Hou Q."/>
            <person name="Ye Y."/>
            <person name="Xu Y."/>
            <person name="Zhou H."/>
            <person name="Xiong C."/>
            <person name="Li S."/>
            <person name="Yu J."/>
            <person name="Hong S."/>
            <person name="Yu X."/>
            <person name="Zou P."/>
            <person name="Chen C."/>
            <person name="Chang X."/>
            <person name="Wang W."/>
            <person name="Lv Y."/>
            <person name="Sun Y."/>
            <person name="Ma L."/>
            <person name="Shen B."/>
            <person name="Zhu C."/>
        </authorList>
    </citation>
    <scope>NUCLEOTIDE SEQUENCE [LARGE SCALE GENOMIC DNA]</scope>
</reference>
<dbReference type="InterPro" id="IPR027417">
    <property type="entry name" value="P-loop_NTPase"/>
</dbReference>
<dbReference type="InterPro" id="IPR041677">
    <property type="entry name" value="DNA2/NAM7_AAA_11"/>
</dbReference>
<organism evidence="10">
    <name type="scientific">Anopheles sinensis</name>
    <name type="common">Mosquito</name>
    <dbReference type="NCBI Taxonomy" id="74873"/>
    <lineage>
        <taxon>Eukaryota</taxon>
        <taxon>Metazoa</taxon>
        <taxon>Ecdysozoa</taxon>
        <taxon>Arthropoda</taxon>
        <taxon>Hexapoda</taxon>
        <taxon>Insecta</taxon>
        <taxon>Pterygota</taxon>
        <taxon>Neoptera</taxon>
        <taxon>Endopterygota</taxon>
        <taxon>Diptera</taxon>
        <taxon>Nematocera</taxon>
        <taxon>Culicoidea</taxon>
        <taxon>Culicidae</taxon>
        <taxon>Anophelinae</taxon>
        <taxon>Anopheles</taxon>
    </lineage>
</organism>
<evidence type="ECO:0000259" key="7">
    <source>
        <dbReference type="Pfam" id="PF13086"/>
    </source>
</evidence>
<gene>
    <name evidence="10" type="ORF">ZHAS_00011761</name>
</gene>
<keyword evidence="12" id="KW-1185">Reference proteome</keyword>
<feature type="domain" description="Helicase MOV-10-like beta-barrel" evidence="9">
    <location>
        <begin position="647"/>
        <end position="720"/>
    </location>
</feature>